<feature type="domain" description="Alpha/beta hydrolase fold-3" evidence="5">
    <location>
        <begin position="121"/>
        <end position="181"/>
    </location>
</feature>
<dbReference type="Pfam" id="PF07859">
    <property type="entry name" value="Abhydrolase_3"/>
    <property type="match status" value="1"/>
</dbReference>
<organism evidence="6 7">
    <name type="scientific">Mycena sanguinolenta</name>
    <dbReference type="NCBI Taxonomy" id="230812"/>
    <lineage>
        <taxon>Eukaryota</taxon>
        <taxon>Fungi</taxon>
        <taxon>Dikarya</taxon>
        <taxon>Basidiomycota</taxon>
        <taxon>Agaricomycotina</taxon>
        <taxon>Agaricomycetes</taxon>
        <taxon>Agaricomycetidae</taxon>
        <taxon>Agaricales</taxon>
        <taxon>Marasmiineae</taxon>
        <taxon>Mycenaceae</taxon>
        <taxon>Mycena</taxon>
    </lineage>
</organism>
<accession>A0A8H7CYP4</accession>
<comment type="caution">
    <text evidence="6">The sequence shown here is derived from an EMBL/GenBank/DDBJ whole genome shotgun (WGS) entry which is preliminary data.</text>
</comment>
<protein>
    <submittedName>
        <fullName evidence="6">Putative lipase esterase from carbohydrate esterase family ce10</fullName>
    </submittedName>
</protein>
<evidence type="ECO:0000256" key="4">
    <source>
        <dbReference type="SAM" id="MobiDB-lite"/>
    </source>
</evidence>
<dbReference type="PANTHER" id="PTHR48081:SF5">
    <property type="entry name" value="ALPHA_BETA HYDROLASE FOLD-3 DOMAIN-CONTAINING PROTEIN"/>
    <property type="match status" value="1"/>
</dbReference>
<reference evidence="6" key="1">
    <citation type="submission" date="2020-05" db="EMBL/GenBank/DDBJ databases">
        <title>Mycena genomes resolve the evolution of fungal bioluminescence.</title>
        <authorList>
            <person name="Tsai I.J."/>
        </authorList>
    </citation>
    <scope>NUCLEOTIDE SEQUENCE</scope>
    <source>
        <strain evidence="6">160909Yilan</strain>
    </source>
</reference>
<dbReference type="OrthoDB" id="1662883at2759"/>
<evidence type="ECO:0000256" key="3">
    <source>
        <dbReference type="PROSITE-ProRule" id="PRU10038"/>
    </source>
</evidence>
<dbReference type="InterPro" id="IPR013094">
    <property type="entry name" value="AB_hydrolase_3"/>
</dbReference>
<dbReference type="SUPFAM" id="SSF53474">
    <property type="entry name" value="alpha/beta-Hydrolases"/>
    <property type="match status" value="1"/>
</dbReference>
<evidence type="ECO:0000256" key="1">
    <source>
        <dbReference type="ARBA" id="ARBA00010515"/>
    </source>
</evidence>
<dbReference type="PANTHER" id="PTHR48081">
    <property type="entry name" value="AB HYDROLASE SUPERFAMILY PROTEIN C4A8.06C"/>
    <property type="match status" value="1"/>
</dbReference>
<keyword evidence="2" id="KW-0378">Hydrolase</keyword>
<sequence length="260" mass="28502">MLCPPIGLRSPPFAFPSHSCNEAADILIDWFGPDELKAVVGGERWWQVRGLDGIDGEWITQKDYLTDEKVHGPPGRKLSDDDETILRMEKLDRVMLYVHGGGYFWGSINLYLIRPPPNAVHKAIPPSKIVLAGDSAGGGLCLSTLAILRDMGLPMPAGAVLISPWVDLTHSFPSVMENTETDIIPQHGFLAKPSTLWPVNPLPTEDGRVGRTQNDPPPEVGHADQLKPNKVRVEEETKAAATPEDNETSTPSHLKNSDNR</sequence>
<evidence type="ECO:0000313" key="6">
    <source>
        <dbReference type="EMBL" id="KAF7355479.1"/>
    </source>
</evidence>
<feature type="active site" evidence="3">
    <location>
        <position position="135"/>
    </location>
</feature>
<dbReference type="InterPro" id="IPR029058">
    <property type="entry name" value="AB_hydrolase_fold"/>
</dbReference>
<evidence type="ECO:0000313" key="7">
    <source>
        <dbReference type="Proteomes" id="UP000623467"/>
    </source>
</evidence>
<feature type="region of interest" description="Disordered" evidence="4">
    <location>
        <begin position="195"/>
        <end position="260"/>
    </location>
</feature>
<comment type="similarity">
    <text evidence="1">Belongs to the 'GDXG' lipolytic enzyme family.</text>
</comment>
<dbReference type="InterPro" id="IPR050300">
    <property type="entry name" value="GDXG_lipolytic_enzyme"/>
</dbReference>
<dbReference type="GO" id="GO:0016787">
    <property type="term" value="F:hydrolase activity"/>
    <property type="evidence" value="ECO:0007669"/>
    <property type="project" value="UniProtKB-KW"/>
</dbReference>
<dbReference type="Gene3D" id="3.40.50.1820">
    <property type="entry name" value="alpha/beta hydrolase"/>
    <property type="match status" value="1"/>
</dbReference>
<name>A0A8H7CYP4_9AGAR</name>
<feature type="compositionally biased region" description="Basic and acidic residues" evidence="4">
    <location>
        <begin position="221"/>
        <end position="238"/>
    </location>
</feature>
<gene>
    <name evidence="6" type="ORF">MSAN_01464800</name>
</gene>
<keyword evidence="7" id="KW-1185">Reference proteome</keyword>
<evidence type="ECO:0000256" key="2">
    <source>
        <dbReference type="ARBA" id="ARBA00022801"/>
    </source>
</evidence>
<dbReference type="InterPro" id="IPR033140">
    <property type="entry name" value="Lipase_GDXG_put_SER_AS"/>
</dbReference>
<dbReference type="Proteomes" id="UP000623467">
    <property type="component" value="Unassembled WGS sequence"/>
</dbReference>
<dbReference type="AlphaFoldDB" id="A0A8H7CYP4"/>
<dbReference type="PROSITE" id="PS01174">
    <property type="entry name" value="LIPASE_GDXG_SER"/>
    <property type="match status" value="1"/>
</dbReference>
<proteinExistence type="inferred from homology"/>
<evidence type="ECO:0000259" key="5">
    <source>
        <dbReference type="Pfam" id="PF07859"/>
    </source>
</evidence>
<dbReference type="EMBL" id="JACAZH010000011">
    <property type="protein sequence ID" value="KAF7355479.1"/>
    <property type="molecule type" value="Genomic_DNA"/>
</dbReference>